<evidence type="ECO:0000256" key="6">
    <source>
        <dbReference type="RuleBase" id="RU000716"/>
    </source>
</evidence>
<dbReference type="PROSITE" id="PS01063">
    <property type="entry name" value="SIGMA70_ECF"/>
    <property type="match status" value="1"/>
</dbReference>
<dbReference type="EMBL" id="QFFF01000002">
    <property type="protein sequence ID" value="PWG01278.1"/>
    <property type="molecule type" value="Genomic_DNA"/>
</dbReference>
<dbReference type="InterPro" id="IPR013325">
    <property type="entry name" value="RNA_pol_sigma_r2"/>
</dbReference>
<evidence type="ECO:0000256" key="5">
    <source>
        <dbReference type="ARBA" id="ARBA00023163"/>
    </source>
</evidence>
<dbReference type="InterPro" id="IPR013249">
    <property type="entry name" value="RNA_pol_sigma70_r4_t2"/>
</dbReference>
<dbReference type="InterPro" id="IPR007627">
    <property type="entry name" value="RNA_pol_sigma70_r2"/>
</dbReference>
<dbReference type="SUPFAM" id="SSF88659">
    <property type="entry name" value="Sigma3 and sigma4 domains of RNA polymerase sigma factors"/>
    <property type="match status" value="1"/>
</dbReference>
<dbReference type="Proteomes" id="UP000245916">
    <property type="component" value="Unassembled WGS sequence"/>
</dbReference>
<keyword evidence="4 6" id="KW-0238">DNA-binding</keyword>
<feature type="domain" description="RNA polymerase sigma factor 70 region 4 type 2" evidence="8">
    <location>
        <begin position="139"/>
        <end position="190"/>
    </location>
</feature>
<keyword evidence="10" id="KW-1185">Reference proteome</keyword>
<dbReference type="InterPro" id="IPR039425">
    <property type="entry name" value="RNA_pol_sigma-70-like"/>
</dbReference>
<dbReference type="AlphaFoldDB" id="A0A2U2IYX9"/>
<evidence type="ECO:0000259" key="7">
    <source>
        <dbReference type="Pfam" id="PF04542"/>
    </source>
</evidence>
<dbReference type="CDD" id="cd06171">
    <property type="entry name" value="Sigma70_r4"/>
    <property type="match status" value="1"/>
</dbReference>
<dbReference type="Pfam" id="PF04542">
    <property type="entry name" value="Sigma70_r2"/>
    <property type="match status" value="1"/>
</dbReference>
<dbReference type="Gene3D" id="1.10.1740.10">
    <property type="match status" value="1"/>
</dbReference>
<organism evidence="9 10">
    <name type="scientific">Allosphingosinicella humi</name>
    <dbReference type="NCBI Taxonomy" id="2068657"/>
    <lineage>
        <taxon>Bacteria</taxon>
        <taxon>Pseudomonadati</taxon>
        <taxon>Pseudomonadota</taxon>
        <taxon>Alphaproteobacteria</taxon>
        <taxon>Sphingomonadales</taxon>
        <taxon>Sphingomonadaceae</taxon>
        <taxon>Allosphingosinicella</taxon>
    </lineage>
</organism>
<dbReference type="NCBIfam" id="NF008888">
    <property type="entry name" value="PRK11922.1"/>
    <property type="match status" value="1"/>
</dbReference>
<reference evidence="9 10" key="1">
    <citation type="submission" date="2018-05" db="EMBL/GenBank/DDBJ databases">
        <title>Genome of Sphingosinicella humi QZX222.</title>
        <authorList>
            <person name="Qiao Z."/>
            <person name="Wang G."/>
        </authorList>
    </citation>
    <scope>NUCLEOTIDE SEQUENCE [LARGE SCALE GENOMIC DNA]</scope>
    <source>
        <strain evidence="9 10">QZX222</strain>
    </source>
</reference>
<keyword evidence="2 6" id="KW-0805">Transcription regulation</keyword>
<evidence type="ECO:0000313" key="9">
    <source>
        <dbReference type="EMBL" id="PWG01278.1"/>
    </source>
</evidence>
<dbReference type="InterPro" id="IPR036388">
    <property type="entry name" value="WH-like_DNA-bd_sf"/>
</dbReference>
<dbReference type="PANTHER" id="PTHR43133:SF51">
    <property type="entry name" value="RNA POLYMERASE SIGMA FACTOR"/>
    <property type="match status" value="1"/>
</dbReference>
<dbReference type="InterPro" id="IPR013324">
    <property type="entry name" value="RNA_pol_sigma_r3/r4-like"/>
</dbReference>
<evidence type="ECO:0000259" key="8">
    <source>
        <dbReference type="Pfam" id="PF08281"/>
    </source>
</evidence>
<dbReference type="RefSeq" id="WP_109272340.1">
    <property type="nucleotide sequence ID" value="NZ_QFFF01000002.1"/>
</dbReference>
<feature type="domain" description="RNA polymerase sigma-70 region 2" evidence="7">
    <location>
        <begin position="35"/>
        <end position="100"/>
    </location>
</feature>
<dbReference type="Pfam" id="PF08281">
    <property type="entry name" value="Sigma70_r4_2"/>
    <property type="match status" value="1"/>
</dbReference>
<dbReference type="Gene3D" id="1.10.10.10">
    <property type="entry name" value="Winged helix-like DNA-binding domain superfamily/Winged helix DNA-binding domain"/>
    <property type="match status" value="1"/>
</dbReference>
<sequence>MATRPRLDYENLDDLALAERIAARDPEAVRLVTGRNNQRLFRAAWSILRDRFEAEDVVQSAYLRAFEAIGTFEGRSSLSTWLTRIAVNEALGRRRAEKRRRAHLNGALVLDDYREKLMRGSMTETPPGADLAREQIRGLLEAAIARLPENFRLAFVLREVEELSVEETAETLGIPAATVKTRHLRARRRLSEALAPELKSALTGAFPFAGADCEAMTERVLAAYCADRQ</sequence>
<comment type="similarity">
    <text evidence="1 6">Belongs to the sigma-70 factor family. ECF subfamily.</text>
</comment>
<evidence type="ECO:0000256" key="2">
    <source>
        <dbReference type="ARBA" id="ARBA00023015"/>
    </source>
</evidence>
<evidence type="ECO:0000256" key="4">
    <source>
        <dbReference type="ARBA" id="ARBA00023125"/>
    </source>
</evidence>
<protein>
    <recommendedName>
        <fullName evidence="6">RNA polymerase sigma factor</fullName>
    </recommendedName>
</protein>
<dbReference type="SUPFAM" id="SSF88946">
    <property type="entry name" value="Sigma2 domain of RNA polymerase sigma factors"/>
    <property type="match status" value="1"/>
</dbReference>
<keyword evidence="3 6" id="KW-0731">Sigma factor</keyword>
<dbReference type="GO" id="GO:0006352">
    <property type="term" value="P:DNA-templated transcription initiation"/>
    <property type="evidence" value="ECO:0007669"/>
    <property type="project" value="InterPro"/>
</dbReference>
<dbReference type="InterPro" id="IPR014284">
    <property type="entry name" value="RNA_pol_sigma-70_dom"/>
</dbReference>
<comment type="caution">
    <text evidence="9">The sequence shown here is derived from an EMBL/GenBank/DDBJ whole genome shotgun (WGS) entry which is preliminary data.</text>
</comment>
<keyword evidence="5 6" id="KW-0804">Transcription</keyword>
<gene>
    <name evidence="9" type="ORF">DF286_14205</name>
</gene>
<dbReference type="GO" id="GO:0003677">
    <property type="term" value="F:DNA binding"/>
    <property type="evidence" value="ECO:0007669"/>
    <property type="project" value="UniProtKB-KW"/>
</dbReference>
<dbReference type="InterPro" id="IPR000838">
    <property type="entry name" value="RNA_pol_sigma70_ECF_CS"/>
</dbReference>
<name>A0A2U2IYX9_9SPHN</name>
<evidence type="ECO:0000256" key="3">
    <source>
        <dbReference type="ARBA" id="ARBA00023082"/>
    </source>
</evidence>
<dbReference type="OrthoDB" id="9803470at2"/>
<dbReference type="GO" id="GO:0016987">
    <property type="term" value="F:sigma factor activity"/>
    <property type="evidence" value="ECO:0007669"/>
    <property type="project" value="UniProtKB-KW"/>
</dbReference>
<evidence type="ECO:0000256" key="1">
    <source>
        <dbReference type="ARBA" id="ARBA00010641"/>
    </source>
</evidence>
<dbReference type="NCBIfam" id="TIGR02937">
    <property type="entry name" value="sigma70-ECF"/>
    <property type="match status" value="1"/>
</dbReference>
<dbReference type="PANTHER" id="PTHR43133">
    <property type="entry name" value="RNA POLYMERASE ECF-TYPE SIGMA FACTO"/>
    <property type="match status" value="1"/>
</dbReference>
<accession>A0A2U2IYX9</accession>
<proteinExistence type="inferred from homology"/>
<evidence type="ECO:0000313" key="10">
    <source>
        <dbReference type="Proteomes" id="UP000245916"/>
    </source>
</evidence>